<dbReference type="CDD" id="cd00261">
    <property type="entry name" value="AAI_SS"/>
    <property type="match status" value="1"/>
</dbReference>
<feature type="signal peptide" evidence="8">
    <location>
        <begin position="1"/>
        <end position="19"/>
    </location>
</feature>
<evidence type="ECO:0000256" key="8">
    <source>
        <dbReference type="SAM" id="SignalP"/>
    </source>
</evidence>
<gene>
    <name evidence="10" type="primary">LOC123102968</name>
</gene>
<keyword evidence="2" id="KW-0677">Repeat</keyword>
<dbReference type="Gramene" id="TraesCS1B02G011300.1">
    <property type="protein sequence ID" value="TraesCS1B02G011300.1.cds1"/>
    <property type="gene ID" value="TraesCS1B02G011300"/>
</dbReference>
<evidence type="ECO:0000256" key="3">
    <source>
        <dbReference type="ARBA" id="ARBA00022761"/>
    </source>
</evidence>
<dbReference type="OMA" id="SCREFFL"/>
<reference evidence="10" key="2">
    <citation type="submission" date="2018-10" db="UniProtKB">
        <authorList>
            <consortium name="EnsemblPlants"/>
        </authorList>
    </citation>
    <scope>IDENTIFICATION</scope>
</reference>
<dbReference type="SMART" id="SM00499">
    <property type="entry name" value="AAI"/>
    <property type="match status" value="1"/>
</dbReference>
<evidence type="ECO:0000256" key="6">
    <source>
        <dbReference type="ARBA" id="ARBA00041747"/>
    </source>
</evidence>
<proteinExistence type="inferred from homology"/>
<evidence type="ECO:0000313" key="10">
    <source>
        <dbReference type="EnsemblPlants" id="TraesCS1B02G011300.1.cds1"/>
    </source>
</evidence>
<feature type="domain" description="Bifunctional inhibitor/plant lipid transfer protein/seed storage helical" evidence="9">
    <location>
        <begin position="58"/>
        <end position="186"/>
    </location>
</feature>
<dbReference type="InterPro" id="IPR036312">
    <property type="entry name" value="Bifun_inhib/LTP/seed_sf"/>
</dbReference>
<dbReference type="Gramene" id="TraesMAC1B03G00186170.1">
    <property type="protein sequence ID" value="TraesMAC1B03G00186170.1.CDS1"/>
    <property type="gene ID" value="TraesMAC1B03G00186170"/>
</dbReference>
<dbReference type="PANTHER" id="PTHR33454:SF7">
    <property type="entry name" value="ALPHA_BETA-GLIADIN MM1"/>
    <property type="match status" value="1"/>
</dbReference>
<dbReference type="Gene3D" id="1.10.110.10">
    <property type="entry name" value="Plant lipid-transfer and hydrophobic proteins"/>
    <property type="match status" value="1"/>
</dbReference>
<reference evidence="10" key="1">
    <citation type="submission" date="2018-08" db="EMBL/GenBank/DDBJ databases">
        <authorList>
            <person name="Rossello M."/>
        </authorList>
    </citation>
    <scope>NUCLEOTIDE SEQUENCE [LARGE SCALE GENOMIC DNA]</scope>
    <source>
        <strain evidence="10">cv. Chinese Spring</strain>
    </source>
</reference>
<evidence type="ECO:0000256" key="7">
    <source>
        <dbReference type="SAM" id="MobiDB-lite"/>
    </source>
</evidence>
<feature type="chain" id="PRO_5043169967" description="Prolamin" evidence="8">
    <location>
        <begin position="20"/>
        <end position="203"/>
    </location>
</feature>
<keyword evidence="11" id="KW-1185">Reference proteome</keyword>
<dbReference type="Gramene" id="TraesJUL1B03G00182250.1">
    <property type="protein sequence ID" value="TraesJUL1B03G00182250.1.CDS1"/>
    <property type="gene ID" value="TraesJUL1B03G00182250"/>
</dbReference>
<evidence type="ECO:0000259" key="9">
    <source>
        <dbReference type="SMART" id="SM00499"/>
    </source>
</evidence>
<keyword evidence="8" id="KW-0732">Signal</keyword>
<dbReference type="Gramene" id="TraesCS1B03G0021000.1">
    <property type="protein sequence ID" value="TraesCS1B03G0021000.1.CDS1"/>
    <property type="gene ID" value="TraesCS1B03G0021000"/>
</dbReference>
<name>A0A3B5YPZ7_WHEAT</name>
<dbReference type="InterPro" id="IPR016140">
    <property type="entry name" value="Bifunc_inhib/LTP/seed_store"/>
</dbReference>
<dbReference type="RefSeq" id="XP_044380383.1">
    <property type="nucleotide sequence ID" value="XM_044524448.1"/>
</dbReference>
<organism evidence="10">
    <name type="scientific">Triticum aestivum</name>
    <name type="common">Wheat</name>
    <dbReference type="NCBI Taxonomy" id="4565"/>
    <lineage>
        <taxon>Eukaryota</taxon>
        <taxon>Viridiplantae</taxon>
        <taxon>Streptophyta</taxon>
        <taxon>Embryophyta</taxon>
        <taxon>Tracheophyta</taxon>
        <taxon>Spermatophyta</taxon>
        <taxon>Magnoliopsida</taxon>
        <taxon>Liliopsida</taxon>
        <taxon>Poales</taxon>
        <taxon>Poaceae</taxon>
        <taxon>BOP clade</taxon>
        <taxon>Pooideae</taxon>
        <taxon>Triticodae</taxon>
        <taxon>Triticeae</taxon>
        <taxon>Triticinae</taxon>
        <taxon>Triticum</taxon>
    </lineage>
</organism>
<dbReference type="Gramene" id="TraesPARA_EIv1.0_0104600.1">
    <property type="protein sequence ID" value="TraesPARA_EIv1.0_0104600.1.CDS1"/>
    <property type="gene ID" value="TraesPARA_EIv1.0_0104600"/>
</dbReference>
<evidence type="ECO:0000256" key="5">
    <source>
        <dbReference type="ARBA" id="ARBA00037409"/>
    </source>
</evidence>
<dbReference type="GeneID" id="123102968"/>
<dbReference type="STRING" id="4565.A0A3B5YPZ7"/>
<dbReference type="Gramene" id="TraesCAD_scaffold_040662_01G000200.1">
    <property type="protein sequence ID" value="TraesCAD_scaffold_040662_01G000200.1"/>
    <property type="gene ID" value="TraesCAD_scaffold_040662_01G000200"/>
</dbReference>
<dbReference type="OrthoDB" id="685081at2759"/>
<sequence length="203" mass="22550">MKKFLVLALIVIAATTTAAEPFTAFRIASEPQHPSSPEQQPTLQPQEHPVPHQKLNPCRDALLHQCSPVADMSFLRSQVVQHSSCLVMWEQCCQQLKAIPKQSRCEAIHNVVHAIILQQQKQLVQGTSTQPQQQQQQGQQEHGQGSSQPQHQQQQQQLDQGWIVAIGTWVIQTVPAMCDVHVPPYCYTTISSSSDVTTGMGGY</sequence>
<dbReference type="PANTHER" id="PTHR33454">
    <property type="entry name" value="PROLAMIN PPROL 14P"/>
    <property type="match status" value="1"/>
</dbReference>
<dbReference type="EnsemblPlants" id="TraesCS1B02G011300.1">
    <property type="protein sequence ID" value="TraesCS1B02G011300.1.cds1"/>
    <property type="gene ID" value="TraesCS1B02G011300"/>
</dbReference>
<dbReference type="Gramene" id="TraesCLE_scaffold_038702_01G000400.1">
    <property type="protein sequence ID" value="TraesCLE_scaffold_038702_01G000400.1"/>
    <property type="gene ID" value="TraesCLE_scaffold_038702_01G000400"/>
</dbReference>
<feature type="compositionally biased region" description="Low complexity" evidence="7">
    <location>
        <begin position="29"/>
        <end position="41"/>
    </location>
</feature>
<evidence type="ECO:0000256" key="1">
    <source>
        <dbReference type="ARBA" id="ARBA00007506"/>
    </source>
</evidence>
<dbReference type="Gramene" id="TraesSTA1B03G00183260.1">
    <property type="protein sequence ID" value="TraesSTA1B03G00183260.1.CDS1"/>
    <property type="gene ID" value="TraesSTA1B03G00183260"/>
</dbReference>
<accession>A0A3B5YPZ7</accession>
<protein>
    <recommendedName>
        <fullName evidence="6">Prolamin</fullName>
    </recommendedName>
</protein>
<dbReference type="Gramene" id="TraesROB_scaffold_025808_01G000200.1">
    <property type="protein sequence ID" value="TraesROB_scaffold_025808_01G000200.1"/>
    <property type="gene ID" value="TraesROB_scaffold_025808_01G000200"/>
</dbReference>
<dbReference type="InterPro" id="IPR001954">
    <property type="entry name" value="Glia_glutenin"/>
</dbReference>
<evidence type="ECO:0000313" key="11">
    <source>
        <dbReference type="Proteomes" id="UP000019116"/>
    </source>
</evidence>
<evidence type="ECO:0000256" key="2">
    <source>
        <dbReference type="ARBA" id="ARBA00022737"/>
    </source>
</evidence>
<evidence type="ECO:0000256" key="4">
    <source>
        <dbReference type="ARBA" id="ARBA00023129"/>
    </source>
</evidence>
<comment type="function">
    <text evidence="5">Gliadin is the major seed storage protein in wheat.</text>
</comment>
<keyword evidence="4" id="KW-0708">Seed storage protein</keyword>
<dbReference type="Gramene" id="TraesWEE_scaffold_020147_01G000500.1">
    <property type="protein sequence ID" value="TraesWEE_scaffold_020147_01G000500.1"/>
    <property type="gene ID" value="TraesWEE_scaffold_020147_01G000500"/>
</dbReference>
<comment type="similarity">
    <text evidence="1">Belongs to the gliadin/glutenin family.</text>
</comment>
<feature type="region of interest" description="Disordered" evidence="7">
    <location>
        <begin position="127"/>
        <end position="153"/>
    </location>
</feature>
<dbReference type="SUPFAM" id="SSF47699">
    <property type="entry name" value="Bifunctional inhibitor/lipid-transfer protein/seed storage 2S albumin"/>
    <property type="match status" value="1"/>
</dbReference>
<dbReference type="Gramene" id="TraesLDM1B03G00184830.1">
    <property type="protein sequence ID" value="TraesLDM1B03G00184830.1.CDS1"/>
    <property type="gene ID" value="TraesLDM1B03G00184830"/>
</dbReference>
<dbReference type="AlphaFoldDB" id="A0A3B5YPZ7"/>
<dbReference type="Pfam" id="PF13016">
    <property type="entry name" value="Gliadin"/>
    <property type="match status" value="1"/>
</dbReference>
<dbReference type="Proteomes" id="UP000019116">
    <property type="component" value="Chromosome 1B"/>
</dbReference>
<dbReference type="GO" id="GO:0045735">
    <property type="term" value="F:nutrient reservoir activity"/>
    <property type="evidence" value="ECO:0007669"/>
    <property type="project" value="UniProtKB-KW"/>
</dbReference>
<dbReference type="PRINTS" id="PR00208">
    <property type="entry name" value="GLIADGLUTEN"/>
</dbReference>
<feature type="region of interest" description="Disordered" evidence="7">
    <location>
        <begin position="29"/>
        <end position="54"/>
    </location>
</feature>
<dbReference type="Gramene" id="TraesSYM1B03G00188310.1">
    <property type="protein sequence ID" value="TraesSYM1B03G00188310.1.CDS1"/>
    <property type="gene ID" value="TraesSYM1B03G00188310"/>
</dbReference>
<keyword evidence="3" id="KW-0758">Storage protein</keyword>